<reference evidence="3" key="1">
    <citation type="submission" date="2016-10" db="EMBL/GenBank/DDBJ databases">
        <authorList>
            <person name="Varghese N."/>
            <person name="Submissions S."/>
        </authorList>
    </citation>
    <scope>NUCLEOTIDE SEQUENCE [LARGE SCALE GENOMIC DNA]</scope>
    <source>
        <strain evidence="3">DSM 45421</strain>
    </source>
</reference>
<dbReference type="EMBL" id="FMZF01000008">
    <property type="protein sequence ID" value="SDD49122.1"/>
    <property type="molecule type" value="Genomic_DNA"/>
</dbReference>
<name>A0A1G6V681_9ACTN</name>
<dbReference type="STRING" id="1190417.SAMN05660690_4356"/>
<keyword evidence="2" id="KW-0723">Serine/threonine-protein kinase</keyword>
<proteinExistence type="predicted"/>
<dbReference type="Proteomes" id="UP000199416">
    <property type="component" value="Unassembled WGS sequence"/>
</dbReference>
<keyword evidence="2" id="KW-0418">Kinase</keyword>
<organism evidence="2 3">
    <name type="scientific">Geodermatophilus telluris</name>
    <dbReference type="NCBI Taxonomy" id="1190417"/>
    <lineage>
        <taxon>Bacteria</taxon>
        <taxon>Bacillati</taxon>
        <taxon>Actinomycetota</taxon>
        <taxon>Actinomycetes</taxon>
        <taxon>Geodermatophilales</taxon>
        <taxon>Geodermatophilaceae</taxon>
        <taxon>Geodermatophilus</taxon>
    </lineage>
</organism>
<evidence type="ECO:0000313" key="3">
    <source>
        <dbReference type="Proteomes" id="UP000199416"/>
    </source>
</evidence>
<dbReference type="OrthoDB" id="4538973at2"/>
<sequence length="231" mass="22145">MSARRRRGTGPLATLAAVVLLTVVLLAANSRVDRPAGAASTYPSGSSGSATATATATPSAAPTTEAPPPPAQQAVFAGVTSGGEATLALAVDGGAAAAYLCDGDAIEAWLQGTVDGGAISLAGRNGAGLSGTVTDSAVFGTVTTSTGLALPFSATLSAPPAGVYEARLTLDGLATRIGWAVLPDGTQVGVATVGDDKQPAPPLDLGSGGFELDGTTGIADPVAGSDTVVGG</sequence>
<evidence type="ECO:0000313" key="2">
    <source>
        <dbReference type="EMBL" id="SDD49122.1"/>
    </source>
</evidence>
<keyword evidence="3" id="KW-1185">Reference proteome</keyword>
<evidence type="ECO:0000256" key="1">
    <source>
        <dbReference type="SAM" id="MobiDB-lite"/>
    </source>
</evidence>
<dbReference type="GO" id="GO:0004674">
    <property type="term" value="F:protein serine/threonine kinase activity"/>
    <property type="evidence" value="ECO:0007669"/>
    <property type="project" value="UniProtKB-KW"/>
</dbReference>
<gene>
    <name evidence="2" type="ORF">SAMN05660690_4356</name>
</gene>
<dbReference type="RefSeq" id="WP_091368851.1">
    <property type="nucleotide sequence ID" value="NZ_FMZF01000008.1"/>
</dbReference>
<feature type="region of interest" description="Disordered" evidence="1">
    <location>
        <begin position="35"/>
        <end position="72"/>
    </location>
</feature>
<feature type="compositionally biased region" description="Low complexity" evidence="1">
    <location>
        <begin position="35"/>
        <end position="64"/>
    </location>
</feature>
<keyword evidence="2" id="KW-0808">Transferase</keyword>
<accession>A0A1G6V681</accession>
<protein>
    <submittedName>
        <fullName evidence="2">Serine/threonine protein kinase</fullName>
    </submittedName>
</protein>
<dbReference type="AlphaFoldDB" id="A0A1G6V681"/>